<evidence type="ECO:0000313" key="2">
    <source>
        <dbReference type="Proteomes" id="UP001327027"/>
    </source>
</evidence>
<organism evidence="1 2">
    <name type="scientific">Aquimarina gracilis</name>
    <dbReference type="NCBI Taxonomy" id="874422"/>
    <lineage>
        <taxon>Bacteria</taxon>
        <taxon>Pseudomonadati</taxon>
        <taxon>Bacteroidota</taxon>
        <taxon>Flavobacteriia</taxon>
        <taxon>Flavobacteriales</taxon>
        <taxon>Flavobacteriaceae</taxon>
        <taxon>Aquimarina</taxon>
    </lineage>
</organism>
<dbReference type="Pfam" id="PF09837">
    <property type="entry name" value="DUF2064"/>
    <property type="match status" value="1"/>
</dbReference>
<dbReference type="SUPFAM" id="SSF53448">
    <property type="entry name" value="Nucleotide-diphospho-sugar transferases"/>
    <property type="match status" value="1"/>
</dbReference>
<protein>
    <submittedName>
        <fullName evidence="1">DUF2064 domain-containing protein</fullName>
    </submittedName>
</protein>
<keyword evidence="2" id="KW-1185">Reference proteome</keyword>
<dbReference type="PANTHER" id="PTHR36529:SF1">
    <property type="entry name" value="GLYCOSYLTRANSFERASE"/>
    <property type="match status" value="1"/>
</dbReference>
<proteinExistence type="predicted"/>
<dbReference type="EMBL" id="JAYKLX010000001">
    <property type="protein sequence ID" value="MEB3343900.1"/>
    <property type="molecule type" value="Genomic_DNA"/>
</dbReference>
<dbReference type="InterPro" id="IPR029044">
    <property type="entry name" value="Nucleotide-diphossugar_trans"/>
</dbReference>
<dbReference type="Gene3D" id="3.90.550.10">
    <property type="entry name" value="Spore Coat Polysaccharide Biosynthesis Protein SpsA, Chain A"/>
    <property type="match status" value="1"/>
</dbReference>
<name>A0ABU5ZP26_9FLAO</name>
<reference evidence="1 2" key="1">
    <citation type="journal article" date="2013" name="Int. J. Syst. Evol. Microbiol.">
        <title>Aquimarina gracilis sp. nov., isolated from the gut microflora of a mussel, Mytilus coruscus, and emended description of Aquimarina spongiae.</title>
        <authorList>
            <person name="Park S.C."/>
            <person name="Choe H.N."/>
            <person name="Baik K.S."/>
            <person name="Seong C.N."/>
        </authorList>
    </citation>
    <scope>NUCLEOTIDE SEQUENCE [LARGE SCALE GENOMIC DNA]</scope>
    <source>
        <strain evidence="1 2">PSC32</strain>
    </source>
</reference>
<accession>A0ABU5ZP26</accession>
<comment type="caution">
    <text evidence="1">The sequence shown here is derived from an EMBL/GenBank/DDBJ whole genome shotgun (WGS) entry which is preliminary data.</text>
</comment>
<sequence length="229" mass="25788">MPNSNIALLVFSLSTEAEVKNKPFFEQRNLATSLSNKTKKIAKHSGLPIIYFDETKQSGSSFGERFSNALQNVFESGYDKIITIGNDCPQLDVRHIRKAEEALANGNSAIGPTFDGGFYLLGISKDDFDYNSFLHFSWNSNAVYNEVFNSIATNHDDCLVLQKLRDIDFLYDLEKLSLKDIYDVELYRSIQAIQTAGSGNYSDNDLTTFKLLQAITFNKGSPFSFSFQF</sequence>
<dbReference type="PANTHER" id="PTHR36529">
    <property type="entry name" value="SLL1095 PROTEIN"/>
    <property type="match status" value="1"/>
</dbReference>
<gene>
    <name evidence="1" type="ORF">U6A24_00425</name>
</gene>
<dbReference type="InterPro" id="IPR018641">
    <property type="entry name" value="Trfase_1_rSAM/seldom-assoc"/>
</dbReference>
<dbReference type="Proteomes" id="UP001327027">
    <property type="component" value="Unassembled WGS sequence"/>
</dbReference>
<dbReference type="RefSeq" id="WP_324177954.1">
    <property type="nucleotide sequence ID" value="NZ_BAABAW010000001.1"/>
</dbReference>
<evidence type="ECO:0000313" key="1">
    <source>
        <dbReference type="EMBL" id="MEB3343900.1"/>
    </source>
</evidence>